<evidence type="ECO:0000313" key="2">
    <source>
        <dbReference type="Proteomes" id="UP000589626"/>
    </source>
</evidence>
<reference evidence="1 2" key="1">
    <citation type="submission" date="2020-08" db="EMBL/GenBank/DDBJ databases">
        <title>Sequencing the genomes of 1000 actinobacteria strains.</title>
        <authorList>
            <person name="Klenk H.-P."/>
        </authorList>
    </citation>
    <scope>NUCLEOTIDE SEQUENCE [LARGE SCALE GENOMIC DNA]</scope>
    <source>
        <strain evidence="1 2">DSM 105498</strain>
    </source>
</reference>
<keyword evidence="2" id="KW-1185">Reference proteome</keyword>
<dbReference type="Proteomes" id="UP000589626">
    <property type="component" value="Unassembled WGS sequence"/>
</dbReference>
<proteinExistence type="predicted"/>
<dbReference type="EMBL" id="JACHWR010000001">
    <property type="protein sequence ID" value="MBB3040384.1"/>
    <property type="molecule type" value="Genomic_DNA"/>
</dbReference>
<dbReference type="RefSeq" id="WP_183590423.1">
    <property type="nucleotide sequence ID" value="NZ_JACHWR010000001.1"/>
</dbReference>
<name>A0A7W4YYQ9_9ACTN</name>
<dbReference type="AlphaFoldDB" id="A0A7W4YYQ9"/>
<sequence length="46" mass="4853">MVLLPLPDLGFLRAGPSQAAVAQIADLLRPLAQQSAQRRLTLAGTL</sequence>
<accession>A0A7W4YYQ9</accession>
<evidence type="ECO:0000313" key="1">
    <source>
        <dbReference type="EMBL" id="MBB3040384.1"/>
    </source>
</evidence>
<organism evidence="1 2">
    <name type="scientific">Nocardioides soli</name>
    <dbReference type="NCBI Taxonomy" id="1036020"/>
    <lineage>
        <taxon>Bacteria</taxon>
        <taxon>Bacillati</taxon>
        <taxon>Actinomycetota</taxon>
        <taxon>Actinomycetes</taxon>
        <taxon>Propionibacteriales</taxon>
        <taxon>Nocardioidaceae</taxon>
        <taxon>Nocardioides</taxon>
    </lineage>
</organism>
<gene>
    <name evidence="1" type="ORF">FHU40_000185</name>
</gene>
<comment type="caution">
    <text evidence="1">The sequence shown here is derived from an EMBL/GenBank/DDBJ whole genome shotgun (WGS) entry which is preliminary data.</text>
</comment>
<protein>
    <submittedName>
        <fullName evidence="1">Uncharacterized protein</fullName>
    </submittedName>
</protein>